<gene>
    <name evidence="1" type="ORF">PM001_LOCUS18613</name>
</gene>
<reference evidence="1" key="1">
    <citation type="submission" date="2024-01" db="EMBL/GenBank/DDBJ databases">
        <authorList>
            <person name="Webb A."/>
        </authorList>
    </citation>
    <scope>NUCLEOTIDE SEQUENCE</scope>
    <source>
        <strain evidence="1">Pm1</strain>
    </source>
</reference>
<dbReference type="AlphaFoldDB" id="A0AAV1UJL8"/>
<organism evidence="1 2">
    <name type="scientific">Peronospora matthiolae</name>
    <dbReference type="NCBI Taxonomy" id="2874970"/>
    <lineage>
        <taxon>Eukaryota</taxon>
        <taxon>Sar</taxon>
        <taxon>Stramenopiles</taxon>
        <taxon>Oomycota</taxon>
        <taxon>Peronosporomycetes</taxon>
        <taxon>Peronosporales</taxon>
        <taxon>Peronosporaceae</taxon>
        <taxon>Peronospora</taxon>
    </lineage>
</organism>
<accession>A0AAV1UJL8</accession>
<dbReference type="CDD" id="cd09272">
    <property type="entry name" value="RNase_HI_RT_Ty1"/>
    <property type="match status" value="1"/>
</dbReference>
<evidence type="ECO:0000313" key="1">
    <source>
        <dbReference type="EMBL" id="CAK7933463.1"/>
    </source>
</evidence>
<dbReference type="Proteomes" id="UP001162060">
    <property type="component" value="Unassembled WGS sequence"/>
</dbReference>
<proteinExistence type="predicted"/>
<evidence type="ECO:0000313" key="2">
    <source>
        <dbReference type="Proteomes" id="UP001162060"/>
    </source>
</evidence>
<protein>
    <submittedName>
        <fullName evidence="1">Uncharacterized protein</fullName>
    </submittedName>
</protein>
<dbReference type="EMBL" id="CAKLBY020000194">
    <property type="protein sequence ID" value="CAK7933463.1"/>
    <property type="molecule type" value="Genomic_DNA"/>
</dbReference>
<dbReference type="PANTHER" id="PTHR11439">
    <property type="entry name" value="GAG-POL-RELATED RETROTRANSPOSON"/>
    <property type="match status" value="1"/>
</dbReference>
<comment type="caution">
    <text evidence="1">The sequence shown here is derived from an EMBL/GenBank/DDBJ whole genome shotgun (WGS) entry which is preliminary data.</text>
</comment>
<sequence length="256" mass="28294">MRVTRNEDRGYFLYQEEAIVDLLRDHGMTDTNSSRAPIGTDVYEVQCADCGLLADTGAPGQPSVRASHSIVGSLLWVAMCTRPDIAFAVHKATRQAHEPRVHDWKLAKRIVRYLSGTRGLKISMNPAVEETAQPVIMSYSDADNAADKADRTSLTVSEAGRELLGLRETLSEIDESAALPMKMLIDNQAEIRQIEGEASSTEAKHIDLRVKCLCKYACRCIEVPQYVPSDLMLAEVLTKALDAVKTVKLRSLLHIV</sequence>
<name>A0AAV1UJL8_9STRA</name>
<dbReference type="PANTHER" id="PTHR11439:SF440">
    <property type="entry name" value="INTEGRASE CATALYTIC DOMAIN-CONTAINING PROTEIN"/>
    <property type="match status" value="1"/>
</dbReference>